<feature type="domain" description="Solute-binding protein family 5" evidence="2">
    <location>
        <begin position="83"/>
        <end position="437"/>
    </location>
</feature>
<dbReference type="InterPro" id="IPR030678">
    <property type="entry name" value="Peptide/Ni-bd"/>
</dbReference>
<name>A0ABT7MUB4_9MICO</name>
<feature type="chain" id="PRO_5045761909" evidence="1">
    <location>
        <begin position="22"/>
        <end position="528"/>
    </location>
</feature>
<dbReference type="PROSITE" id="PS51257">
    <property type="entry name" value="PROKAR_LIPOPROTEIN"/>
    <property type="match status" value="1"/>
</dbReference>
<dbReference type="CDD" id="cd08512">
    <property type="entry name" value="PBP2_NikA_DppA_OppA_like_7"/>
    <property type="match status" value="1"/>
</dbReference>
<proteinExistence type="predicted"/>
<gene>
    <name evidence="3" type="ORF">QSV35_01730</name>
</gene>
<reference evidence="3 4" key="1">
    <citation type="submission" date="2023-06" db="EMBL/GenBank/DDBJ databases">
        <title>Microbacterium sp. nov., isolated from a waste landfill.</title>
        <authorList>
            <person name="Wen W."/>
        </authorList>
    </citation>
    <scope>NUCLEOTIDE SEQUENCE [LARGE SCALE GENOMIC DNA]</scope>
    <source>
        <strain evidence="3 4">ASV49</strain>
    </source>
</reference>
<dbReference type="InterPro" id="IPR000914">
    <property type="entry name" value="SBP_5_dom"/>
</dbReference>
<dbReference type="Proteomes" id="UP001235064">
    <property type="component" value="Unassembled WGS sequence"/>
</dbReference>
<dbReference type="Gene3D" id="3.10.105.10">
    <property type="entry name" value="Dipeptide-binding Protein, Domain 3"/>
    <property type="match status" value="1"/>
</dbReference>
<dbReference type="PANTHER" id="PTHR30290">
    <property type="entry name" value="PERIPLASMIC BINDING COMPONENT OF ABC TRANSPORTER"/>
    <property type="match status" value="1"/>
</dbReference>
<dbReference type="Pfam" id="PF00496">
    <property type="entry name" value="SBP_bac_5"/>
    <property type="match status" value="1"/>
</dbReference>
<comment type="caution">
    <text evidence="3">The sequence shown here is derived from an EMBL/GenBank/DDBJ whole genome shotgun (WGS) entry which is preliminary data.</text>
</comment>
<keyword evidence="4" id="KW-1185">Reference proteome</keyword>
<dbReference type="EMBL" id="JASXSZ010000001">
    <property type="protein sequence ID" value="MDL9978040.1"/>
    <property type="molecule type" value="Genomic_DNA"/>
</dbReference>
<evidence type="ECO:0000313" key="4">
    <source>
        <dbReference type="Proteomes" id="UP001235064"/>
    </source>
</evidence>
<evidence type="ECO:0000256" key="1">
    <source>
        <dbReference type="SAM" id="SignalP"/>
    </source>
</evidence>
<dbReference type="Gene3D" id="3.40.190.10">
    <property type="entry name" value="Periplasmic binding protein-like II"/>
    <property type="match status" value="1"/>
</dbReference>
<keyword evidence="1" id="KW-0732">Signal</keyword>
<dbReference type="RefSeq" id="WP_286286078.1">
    <property type="nucleotide sequence ID" value="NZ_JASXSZ010000001.1"/>
</dbReference>
<dbReference type="InterPro" id="IPR039424">
    <property type="entry name" value="SBP_5"/>
</dbReference>
<protein>
    <submittedName>
        <fullName evidence="3">ABC transporter substrate-binding protein</fullName>
    </submittedName>
</protein>
<sequence>MTRRLRLAAVALAAVAAVALAGCSGGNSSNNSSGSAKGGTLVVDTAFSLETGDPGRNYVPTGNMVLHAVYDTLLTFQGSDSSTPKPDLATMTQNSDATEFTFKLQDGRTFSDGTPVTADDVVFSLDRVAGITDSKANFLMTGITVSKVDDKTVKLTTATPSLQLPAIMTNPSLAILNSKIVKEHGGTTDNSDAAKSWLDANSAGSGPYNLQSLDLTTQVVMVKNPKYNGTDKPAYDKIVVRNISQSSTQLTNLKGGDSNVAVDLSGDQVKTLGDGYVVKSVPSAETLFLLINQDKAVGGVTASPKFAEAVRYALDYPKLLELAGAGSVQATGVIPPMFPGANKEGVKQDLEKAKAALKDSGYNGEDVKLQFPNDNPVGGVEFTPVAERVQEQLKAVGINVTLAPAPFATEVDPYVHAKEAFSLWYWGPDYADSSSFLPFGPGQKVGLRAGWPTTASPSIADLVTKAQNATTVDARNTAFGDYAQAMQQSGPFVPLIVPGSNLASDKKVSGLQYNVTWTLDLRTLQPAS</sequence>
<dbReference type="PIRSF" id="PIRSF002741">
    <property type="entry name" value="MppA"/>
    <property type="match status" value="1"/>
</dbReference>
<evidence type="ECO:0000259" key="2">
    <source>
        <dbReference type="Pfam" id="PF00496"/>
    </source>
</evidence>
<dbReference type="SUPFAM" id="SSF53850">
    <property type="entry name" value="Periplasmic binding protein-like II"/>
    <property type="match status" value="1"/>
</dbReference>
<feature type="signal peptide" evidence="1">
    <location>
        <begin position="1"/>
        <end position="21"/>
    </location>
</feature>
<accession>A0ABT7MUB4</accession>
<organism evidence="3 4">
    <name type="scientific">Microbacterium candidum</name>
    <dbReference type="NCBI Taxonomy" id="3041922"/>
    <lineage>
        <taxon>Bacteria</taxon>
        <taxon>Bacillati</taxon>
        <taxon>Actinomycetota</taxon>
        <taxon>Actinomycetes</taxon>
        <taxon>Micrococcales</taxon>
        <taxon>Microbacteriaceae</taxon>
        <taxon>Microbacterium</taxon>
    </lineage>
</organism>
<evidence type="ECO:0000313" key="3">
    <source>
        <dbReference type="EMBL" id="MDL9978040.1"/>
    </source>
</evidence>